<dbReference type="EMBL" id="JAFLHG010000009">
    <property type="protein sequence ID" value="MBT8798481.1"/>
    <property type="molecule type" value="Genomic_DNA"/>
</dbReference>
<comment type="caution">
    <text evidence="1">The sequence shown here is derived from an EMBL/GenBank/DDBJ whole genome shotgun (WGS) entry which is preliminary data.</text>
</comment>
<dbReference type="Proteomes" id="UP000740605">
    <property type="component" value="Unassembled WGS sequence"/>
</dbReference>
<reference evidence="1 2" key="1">
    <citation type="submission" date="2021-03" db="EMBL/GenBank/DDBJ databases">
        <title>Microbacterium pauli sp. nov., isolated from microfiltered milk.</title>
        <authorList>
            <person name="Bellassi P."/>
            <person name="Fontana A."/>
            <person name="Callegari M.L."/>
            <person name="Lorenzo M."/>
            <person name="Cappa F."/>
        </authorList>
    </citation>
    <scope>NUCLEOTIDE SEQUENCE [LARGE SCALE GENOMIC DNA]</scope>
    <source>
        <strain evidence="1 2">DSM 18909</strain>
    </source>
</reference>
<evidence type="ECO:0008006" key="3">
    <source>
        <dbReference type="Google" id="ProtNLM"/>
    </source>
</evidence>
<organism evidence="1 2">
    <name type="scientific">Microbacterium flavum</name>
    <dbReference type="NCBI Taxonomy" id="415216"/>
    <lineage>
        <taxon>Bacteria</taxon>
        <taxon>Bacillati</taxon>
        <taxon>Actinomycetota</taxon>
        <taxon>Actinomycetes</taxon>
        <taxon>Micrococcales</taxon>
        <taxon>Microbacteriaceae</taxon>
        <taxon>Microbacterium</taxon>
    </lineage>
</organism>
<keyword evidence="2" id="KW-1185">Reference proteome</keyword>
<sequence>MAARSSGPASPRVSAPDLPRVLERLTALAPRDDVLGVRLDELTGDVSIAHGRLAESRIDGASVARFDLTGAALSDVEVAGLRAVELSARDGSWRGVEVVGGRIGTLDGLRAQWDAVTLRGLRIDYLSLPSATLGDVLIDDCEIGTLDLPEATLGRVRFRSSRAEEVDTRGIRASDLDLRGLEALAYTDPRALAGAWLTPRQVETHAAEWARALGIRVAD</sequence>
<name>A0ABS5XVN8_9MICO</name>
<dbReference type="SUPFAM" id="SSF141571">
    <property type="entry name" value="Pentapeptide repeat-like"/>
    <property type="match status" value="1"/>
</dbReference>
<evidence type="ECO:0000313" key="2">
    <source>
        <dbReference type="Proteomes" id="UP000740605"/>
    </source>
</evidence>
<proteinExistence type="predicted"/>
<dbReference type="Gene3D" id="2.160.20.80">
    <property type="entry name" value="E3 ubiquitin-protein ligase SopA"/>
    <property type="match status" value="1"/>
</dbReference>
<evidence type="ECO:0000313" key="1">
    <source>
        <dbReference type="EMBL" id="MBT8798481.1"/>
    </source>
</evidence>
<dbReference type="RefSeq" id="WP_215487724.1">
    <property type="nucleotide sequence ID" value="NZ_BAAAPJ010000004.1"/>
</dbReference>
<gene>
    <name evidence="1" type="ORF">J0P97_10395</name>
</gene>
<accession>A0ABS5XVN8</accession>
<protein>
    <recommendedName>
        <fullName evidence="3">Pentapeptide repeat-containing protein</fullName>
    </recommendedName>
</protein>